<organism evidence="6 7">
    <name type="scientific">Furfurilactobacillus rossiae</name>
    <dbReference type="NCBI Taxonomy" id="231049"/>
    <lineage>
        <taxon>Bacteria</taxon>
        <taxon>Bacillati</taxon>
        <taxon>Bacillota</taxon>
        <taxon>Bacilli</taxon>
        <taxon>Lactobacillales</taxon>
        <taxon>Lactobacillaceae</taxon>
        <taxon>Furfurilactobacillus</taxon>
    </lineage>
</organism>
<evidence type="ECO:0000259" key="5">
    <source>
        <dbReference type="Pfam" id="PF22820"/>
    </source>
</evidence>
<dbReference type="PANTHER" id="PTHR40038:SF1">
    <property type="entry name" value="MEMBRANE-ASSOCIATED PROTEIN TCAA"/>
    <property type="match status" value="1"/>
</dbReference>
<proteinExistence type="predicted"/>
<feature type="compositionally biased region" description="Acidic residues" evidence="1">
    <location>
        <begin position="479"/>
        <end position="535"/>
    </location>
</feature>
<evidence type="ECO:0000259" key="3">
    <source>
        <dbReference type="Pfam" id="PF13240"/>
    </source>
</evidence>
<evidence type="ECO:0000256" key="2">
    <source>
        <dbReference type="SAM" id="Phobius"/>
    </source>
</evidence>
<dbReference type="Pfam" id="PF22813">
    <property type="entry name" value="TcaA_2nd"/>
    <property type="match status" value="1"/>
</dbReference>
<protein>
    <submittedName>
        <fullName evidence="6">Zinc-ribbon domain-containing protein</fullName>
    </submittedName>
</protein>
<sequence>MSEQEKLEFCPNCGAKLKPGAVFCGNCGFDIAKYKAAHNGIKSTGEANSSVGRQTMPNMQNARQQVSISPTRPVKPIKKWLWIVAAVVVVAFVGLYMFGQNYYSSANQLNRAIAAIKNNDKNVGSYFTTDDGGMKLNNKSLQPLIKQMQADPNALKGFKSQLQNNGSTNNNGYSFGPSGHIWLLFTRYKINAKTFTITLHTNHPGINLSVNKRNILKTSQATIQKKSGPYIAGQYQLKAEGDVNGHHMINDGTYNLSPESAKDFDLQLKTISFTVTGYAGADVLINGKSQGKLDSNGSLQLNDIPWSNNMMLTMTYNGAGGKVTSRSHKITDSDQDSEVTVGYPGVMSHDSADSLISELFSDVDRISSNGSIPSGFSDYFVNGSDNTQYNDIVKMAKGYHQKDSGINTVSYRVEDLHVVPNKVNQSTVTYNIRYDFFNKNDSEHIQVFQYVATIVKAGSTNKIQSIAAAKKISDVTNGGDDDSDSDSNNDSDSDDSSSSDDSDSNSDSDNDDNDNSDSSDSDEDDNDNDDTDDESYQVNSQRNLNLQNM</sequence>
<dbReference type="InterPro" id="IPR054530">
    <property type="entry name" value="TcaA_4th"/>
</dbReference>
<feature type="transmembrane region" description="Helical" evidence="2">
    <location>
        <begin position="80"/>
        <end position="99"/>
    </location>
</feature>
<accession>A0A7C9IZ32</accession>
<dbReference type="RefSeq" id="WP_161000675.1">
    <property type="nucleotide sequence ID" value="NZ_CP185253.1"/>
</dbReference>
<evidence type="ECO:0000313" key="7">
    <source>
        <dbReference type="Proteomes" id="UP000480570"/>
    </source>
</evidence>
<dbReference type="Proteomes" id="UP000480570">
    <property type="component" value="Unassembled WGS sequence"/>
</dbReference>
<gene>
    <name evidence="6" type="ORF">GB992_00010</name>
</gene>
<dbReference type="Pfam" id="PF22820">
    <property type="entry name" value="TcaA_3rd_4th"/>
    <property type="match status" value="1"/>
</dbReference>
<reference evidence="6 7" key="1">
    <citation type="journal article" date="2019" name="Appl. Environ. Microbiol.">
        <title>Genetic determinants of hydroxycinnamic acid metabolism in heterofermentative lactobacilli.</title>
        <authorList>
            <person name="Gaur G."/>
            <person name="Oh J.H."/>
            <person name="Filannino P."/>
            <person name="Gobbetti M."/>
            <person name="van Pijkeren J.P."/>
            <person name="Ganzle M.G."/>
        </authorList>
    </citation>
    <scope>NUCLEOTIDE SEQUENCE [LARGE SCALE GENOMIC DNA]</scope>
    <source>
        <strain evidence="6 7">FUA3583</strain>
    </source>
</reference>
<feature type="domain" description="Zinc-ribbon" evidence="3">
    <location>
        <begin position="9"/>
        <end position="29"/>
    </location>
</feature>
<evidence type="ECO:0000259" key="4">
    <source>
        <dbReference type="Pfam" id="PF22813"/>
    </source>
</evidence>
<feature type="compositionally biased region" description="Polar residues" evidence="1">
    <location>
        <begin position="536"/>
        <end position="549"/>
    </location>
</feature>
<dbReference type="GO" id="GO:0005886">
    <property type="term" value="C:plasma membrane"/>
    <property type="evidence" value="ECO:0007669"/>
    <property type="project" value="UniProtKB-SubCell"/>
</dbReference>
<evidence type="ECO:0000256" key="1">
    <source>
        <dbReference type="SAM" id="MobiDB-lite"/>
    </source>
</evidence>
<keyword evidence="2" id="KW-0472">Membrane</keyword>
<comment type="caution">
    <text evidence="6">The sequence shown here is derived from an EMBL/GenBank/DDBJ whole genome shotgun (WGS) entry which is preliminary data.</text>
</comment>
<name>A0A7C9IZ32_9LACO</name>
<dbReference type="InterPro" id="IPR054529">
    <property type="entry name" value="TcaA_2nd"/>
</dbReference>
<evidence type="ECO:0000313" key="6">
    <source>
        <dbReference type="EMBL" id="MYV04297.1"/>
    </source>
</evidence>
<keyword evidence="2" id="KW-0812">Transmembrane</keyword>
<feature type="domain" description="TcaA second" evidence="4">
    <location>
        <begin position="107"/>
        <end position="191"/>
    </location>
</feature>
<dbReference type="AlphaFoldDB" id="A0A7C9IZ32"/>
<keyword evidence="2" id="KW-1133">Transmembrane helix</keyword>
<feature type="domain" description="TcaA 4th" evidence="5">
    <location>
        <begin position="268"/>
        <end position="339"/>
    </location>
</feature>
<dbReference type="EMBL" id="WEZT01000001">
    <property type="protein sequence ID" value="MYV04297.1"/>
    <property type="molecule type" value="Genomic_DNA"/>
</dbReference>
<feature type="region of interest" description="Disordered" evidence="1">
    <location>
        <begin position="474"/>
        <end position="549"/>
    </location>
</feature>
<dbReference type="Pfam" id="PF13240">
    <property type="entry name" value="Zn_Ribbon_1"/>
    <property type="match status" value="1"/>
</dbReference>
<dbReference type="PANTHER" id="PTHR40038">
    <property type="entry name" value="MEMBRANE-ASSOCIATED PROTEIN TCAA"/>
    <property type="match status" value="1"/>
</dbReference>
<dbReference type="InterPro" id="IPR026870">
    <property type="entry name" value="Zinc_ribbon_dom"/>
</dbReference>